<feature type="chain" id="PRO_5012949595" evidence="1">
    <location>
        <begin position="16"/>
        <end position="105"/>
    </location>
</feature>
<reference evidence="2 3" key="1">
    <citation type="submission" date="2016-04" db="EMBL/GenBank/DDBJ databases">
        <title>Complete genome sequence of Dokdonella koreensis DS-123T.</title>
        <authorList>
            <person name="Kim J.F."/>
            <person name="Lee H."/>
            <person name="Kwak M.-J."/>
        </authorList>
    </citation>
    <scope>NUCLEOTIDE SEQUENCE [LARGE SCALE GENOMIC DNA]</scope>
    <source>
        <strain evidence="2 3">DS-123</strain>
    </source>
</reference>
<name>A0A160DTF2_9GAMM</name>
<evidence type="ECO:0000313" key="2">
    <source>
        <dbReference type="EMBL" id="ANB17648.1"/>
    </source>
</evidence>
<gene>
    <name evidence="2" type="ORF">I596_1624</name>
</gene>
<evidence type="ECO:0000313" key="3">
    <source>
        <dbReference type="Proteomes" id="UP000076830"/>
    </source>
</evidence>
<dbReference type="KEGG" id="dko:I596_1624"/>
<protein>
    <submittedName>
        <fullName evidence="2">Uncharacterized protein</fullName>
    </submittedName>
</protein>
<accession>A0A160DTF2</accession>
<dbReference type="AlphaFoldDB" id="A0A160DTF2"/>
<dbReference type="EMBL" id="CP015249">
    <property type="protein sequence ID" value="ANB17648.1"/>
    <property type="molecule type" value="Genomic_DNA"/>
</dbReference>
<evidence type="ECO:0000256" key="1">
    <source>
        <dbReference type="SAM" id="SignalP"/>
    </source>
</evidence>
<dbReference type="Proteomes" id="UP000076830">
    <property type="component" value="Chromosome"/>
</dbReference>
<sequence>MAVIALSVFAPVLHAAPPAKTTPALQAVEYTALEDRVGERVVIETTFNTTRSGILRKYTSVVLTIELDGGVELTVPREGIRRISLAGAAASLETSAAGDAGAQKN</sequence>
<feature type="signal peptide" evidence="1">
    <location>
        <begin position="1"/>
        <end position="15"/>
    </location>
</feature>
<organism evidence="2 3">
    <name type="scientific">Dokdonella koreensis DS-123</name>
    <dbReference type="NCBI Taxonomy" id="1300342"/>
    <lineage>
        <taxon>Bacteria</taxon>
        <taxon>Pseudomonadati</taxon>
        <taxon>Pseudomonadota</taxon>
        <taxon>Gammaproteobacteria</taxon>
        <taxon>Lysobacterales</taxon>
        <taxon>Rhodanobacteraceae</taxon>
        <taxon>Dokdonella</taxon>
    </lineage>
</organism>
<keyword evidence="3" id="KW-1185">Reference proteome</keyword>
<proteinExistence type="predicted"/>
<keyword evidence="1" id="KW-0732">Signal</keyword>
<dbReference type="STRING" id="1300342.I596_1624"/>